<dbReference type="Gene3D" id="3.40.50.2000">
    <property type="entry name" value="Glycogen Phosphorylase B"/>
    <property type="match status" value="2"/>
</dbReference>
<keyword evidence="6" id="KW-1185">Reference proteome</keyword>
<dbReference type="Pfam" id="PF00534">
    <property type="entry name" value="Glycos_transf_1"/>
    <property type="match status" value="1"/>
</dbReference>
<feature type="domain" description="Glycosyltransferase subfamily 4-like N-terminal" evidence="4">
    <location>
        <begin position="12"/>
        <end position="171"/>
    </location>
</feature>
<evidence type="ECO:0000313" key="5">
    <source>
        <dbReference type="EMBL" id="NEE04691.1"/>
    </source>
</evidence>
<dbReference type="EMBL" id="JAAGOA010000040">
    <property type="protein sequence ID" value="NEE04691.1"/>
    <property type="molecule type" value="Genomic_DNA"/>
</dbReference>
<reference evidence="5 6" key="1">
    <citation type="submission" date="2020-02" db="EMBL/GenBank/DDBJ databases">
        <authorList>
            <person name="Li X.-J."/>
            <person name="Han X.-M."/>
        </authorList>
    </citation>
    <scope>NUCLEOTIDE SEQUENCE [LARGE SCALE GENOMIC DNA]</scope>
    <source>
        <strain evidence="5 6">CCTCC AB 2017055</strain>
    </source>
</reference>
<proteinExistence type="predicted"/>
<protein>
    <submittedName>
        <fullName evidence="5">Glycosyltransferase family 4 protein</fullName>
    </submittedName>
</protein>
<dbReference type="PANTHER" id="PTHR12526">
    <property type="entry name" value="GLYCOSYLTRANSFERASE"/>
    <property type="match status" value="1"/>
</dbReference>
<dbReference type="Proteomes" id="UP000475214">
    <property type="component" value="Unassembled WGS sequence"/>
</dbReference>
<dbReference type="RefSeq" id="WP_163745239.1">
    <property type="nucleotide sequence ID" value="NZ_JAAGOA010000040.1"/>
</dbReference>
<evidence type="ECO:0000256" key="1">
    <source>
        <dbReference type="ARBA" id="ARBA00022676"/>
    </source>
</evidence>
<accession>A0A6L9SK36</accession>
<organism evidence="5 6">
    <name type="scientific">Phytoactinopolyspora halotolerans</name>
    <dbReference type="NCBI Taxonomy" id="1981512"/>
    <lineage>
        <taxon>Bacteria</taxon>
        <taxon>Bacillati</taxon>
        <taxon>Actinomycetota</taxon>
        <taxon>Actinomycetes</taxon>
        <taxon>Jiangellales</taxon>
        <taxon>Jiangellaceae</taxon>
        <taxon>Phytoactinopolyspora</taxon>
    </lineage>
</organism>
<gene>
    <name evidence="5" type="ORF">G1H10_31470</name>
</gene>
<feature type="domain" description="Glycosyl transferase family 1" evidence="3">
    <location>
        <begin position="193"/>
        <end position="354"/>
    </location>
</feature>
<evidence type="ECO:0000259" key="3">
    <source>
        <dbReference type="Pfam" id="PF00534"/>
    </source>
</evidence>
<evidence type="ECO:0000256" key="2">
    <source>
        <dbReference type="ARBA" id="ARBA00022679"/>
    </source>
</evidence>
<keyword evidence="2 5" id="KW-0808">Transferase</keyword>
<evidence type="ECO:0000313" key="6">
    <source>
        <dbReference type="Proteomes" id="UP000475214"/>
    </source>
</evidence>
<dbReference type="InterPro" id="IPR028098">
    <property type="entry name" value="Glyco_trans_4-like_N"/>
</dbReference>
<keyword evidence="1" id="KW-0328">Glycosyltransferase</keyword>
<dbReference type="SUPFAM" id="SSF53756">
    <property type="entry name" value="UDP-Glycosyltransferase/glycogen phosphorylase"/>
    <property type="match status" value="1"/>
</dbReference>
<dbReference type="GO" id="GO:0016757">
    <property type="term" value="F:glycosyltransferase activity"/>
    <property type="evidence" value="ECO:0007669"/>
    <property type="project" value="UniProtKB-KW"/>
</dbReference>
<dbReference type="InterPro" id="IPR001296">
    <property type="entry name" value="Glyco_trans_1"/>
</dbReference>
<comment type="caution">
    <text evidence="5">The sequence shown here is derived from an EMBL/GenBank/DDBJ whole genome shotgun (WGS) entry which is preliminary data.</text>
</comment>
<dbReference type="PANTHER" id="PTHR12526:SF510">
    <property type="entry name" value="D-INOSITOL 3-PHOSPHATE GLYCOSYLTRANSFERASE"/>
    <property type="match status" value="1"/>
</dbReference>
<dbReference type="Pfam" id="PF13439">
    <property type="entry name" value="Glyco_transf_4"/>
    <property type="match status" value="1"/>
</dbReference>
<sequence>MRVTIVLSTSSGGVGRHVRSVVDRLPELGVHPHVIAPAATGDKFGFSMPQHAETAGGSRLLDPRDAVFTPVEIYTRPRPRQDLSALIELRKLLAGADVVHAHGFRAAALTGLALGRRRPGRTPLVATWHNAVLGSMPRRALLSGLERLAARRADVTLGASSDLVGRALALGAEDARLAPVAAPALPPSEKGREQMRAELGVGDRPVVLAVGRLAPQKDYDTLLAAVARWGHRHPQPAVLVAGDGPEMDRLRRDAENARIDIRFLGRRDDIADLLAAADVYVITSRWEARALVVQEAMRAGVPVVATAVGGLPELVDDDGILVPAGSAAAVSDAVVTLLDDDDLRRELAQRGRERSAHWPDEDATAEQLAGIYAELARVQPV</sequence>
<evidence type="ECO:0000259" key="4">
    <source>
        <dbReference type="Pfam" id="PF13439"/>
    </source>
</evidence>
<dbReference type="CDD" id="cd03801">
    <property type="entry name" value="GT4_PimA-like"/>
    <property type="match status" value="1"/>
</dbReference>
<dbReference type="AlphaFoldDB" id="A0A6L9SK36"/>
<name>A0A6L9SK36_9ACTN</name>